<reference evidence="2 3" key="1">
    <citation type="submission" date="2023-03" db="EMBL/GenBank/DDBJ databases">
        <title>Bacillus Genome Sequencing.</title>
        <authorList>
            <person name="Dunlap C."/>
        </authorList>
    </citation>
    <scope>NUCLEOTIDE SEQUENCE [LARGE SCALE GENOMIC DNA]</scope>
    <source>
        <strain evidence="2 3">NRS-1717</strain>
    </source>
</reference>
<evidence type="ECO:0000256" key="1">
    <source>
        <dbReference type="SAM" id="Phobius"/>
    </source>
</evidence>
<comment type="caution">
    <text evidence="2">The sequence shown here is derived from an EMBL/GenBank/DDBJ whole genome shotgun (WGS) entry which is preliminary data.</text>
</comment>
<name>A0ABU6NSL9_9BACI</name>
<dbReference type="GeneID" id="301142463"/>
<feature type="transmembrane region" description="Helical" evidence="1">
    <location>
        <begin position="165"/>
        <end position="187"/>
    </location>
</feature>
<keyword evidence="3" id="KW-1185">Reference proteome</keyword>
<protein>
    <submittedName>
        <fullName evidence="2">Uncharacterized protein</fullName>
    </submittedName>
</protein>
<evidence type="ECO:0000313" key="3">
    <source>
        <dbReference type="Proteomes" id="UP001342826"/>
    </source>
</evidence>
<gene>
    <name evidence="2" type="ORF">P9271_01265</name>
</gene>
<evidence type="ECO:0000313" key="2">
    <source>
        <dbReference type="EMBL" id="MED4399991.1"/>
    </source>
</evidence>
<feature type="transmembrane region" description="Helical" evidence="1">
    <location>
        <begin position="14"/>
        <end position="36"/>
    </location>
</feature>
<dbReference type="RefSeq" id="WP_066233393.1">
    <property type="nucleotide sequence ID" value="NZ_JARTFQ010000005.1"/>
</dbReference>
<dbReference type="EMBL" id="JARTFS010000001">
    <property type="protein sequence ID" value="MED4399991.1"/>
    <property type="molecule type" value="Genomic_DNA"/>
</dbReference>
<keyword evidence="1" id="KW-0472">Membrane</keyword>
<proteinExistence type="predicted"/>
<organism evidence="2 3">
    <name type="scientific">Metabacillus fastidiosus</name>
    <dbReference type="NCBI Taxonomy" id="1458"/>
    <lineage>
        <taxon>Bacteria</taxon>
        <taxon>Bacillati</taxon>
        <taxon>Bacillota</taxon>
        <taxon>Bacilli</taxon>
        <taxon>Bacillales</taxon>
        <taxon>Bacillaceae</taxon>
        <taxon>Metabacillus</taxon>
    </lineage>
</organism>
<keyword evidence="1" id="KW-1133">Transmembrane helix</keyword>
<feature type="transmembrane region" description="Helical" evidence="1">
    <location>
        <begin position="42"/>
        <end position="59"/>
    </location>
</feature>
<feature type="transmembrane region" description="Helical" evidence="1">
    <location>
        <begin position="118"/>
        <end position="144"/>
    </location>
</feature>
<accession>A0ABU6NSL9</accession>
<sequence>MELMEVKKMRTKQIAVINGMLLLALIIYFTLISFLHITFMQLFLFLGVFMLIQAIAGLLKGGSTKSFIPIFEEVSNYEKEKIGAEWKRQRRMSYISNFLFSGLMFLQAYWSLDSSDFISINFTFTVIWAVLITVFINIGMILHIKKVDRSTSQLDMKGYTWKSSLIAVAIGLGAGIVIFVLTILYVMSDLG</sequence>
<feature type="transmembrane region" description="Helical" evidence="1">
    <location>
        <begin position="94"/>
        <end position="112"/>
    </location>
</feature>
<dbReference type="Proteomes" id="UP001342826">
    <property type="component" value="Unassembled WGS sequence"/>
</dbReference>
<keyword evidence="1" id="KW-0812">Transmembrane</keyword>